<keyword evidence="3" id="KW-1003">Cell membrane</keyword>
<dbReference type="EMBL" id="JABBXH010000006">
    <property type="protein sequence ID" value="NMP33059.1"/>
    <property type="molecule type" value="Genomic_DNA"/>
</dbReference>
<feature type="transmembrane region" description="Helical" evidence="7">
    <location>
        <begin position="115"/>
        <end position="137"/>
    </location>
</feature>
<dbReference type="GO" id="GO:0005886">
    <property type="term" value="C:plasma membrane"/>
    <property type="evidence" value="ECO:0007669"/>
    <property type="project" value="UniProtKB-SubCell"/>
</dbReference>
<evidence type="ECO:0000256" key="1">
    <source>
        <dbReference type="ARBA" id="ARBA00004651"/>
    </source>
</evidence>
<name>A0A7Y0LF60_9GAMM</name>
<feature type="transmembrane region" description="Helical" evidence="7">
    <location>
        <begin position="21"/>
        <end position="39"/>
    </location>
</feature>
<keyword evidence="6 7" id="KW-0472">Membrane</keyword>
<evidence type="ECO:0000313" key="8">
    <source>
        <dbReference type="EMBL" id="NMP33059.1"/>
    </source>
</evidence>
<keyword evidence="9" id="KW-1185">Reference proteome</keyword>
<feature type="transmembrane region" description="Helical" evidence="7">
    <location>
        <begin position="174"/>
        <end position="192"/>
    </location>
</feature>
<dbReference type="RefSeq" id="WP_169076381.1">
    <property type="nucleotide sequence ID" value="NZ_JABBXH010000006.1"/>
</dbReference>
<feature type="transmembrane region" description="Helical" evidence="7">
    <location>
        <begin position="318"/>
        <end position="347"/>
    </location>
</feature>
<evidence type="ECO:0000256" key="2">
    <source>
        <dbReference type="ARBA" id="ARBA00007430"/>
    </source>
</evidence>
<organism evidence="8 9">
    <name type="scientific">Thalassotalea algicola</name>
    <dbReference type="NCBI Taxonomy" id="2716224"/>
    <lineage>
        <taxon>Bacteria</taxon>
        <taxon>Pseudomonadati</taxon>
        <taxon>Pseudomonadota</taxon>
        <taxon>Gammaproteobacteria</taxon>
        <taxon>Alteromonadales</taxon>
        <taxon>Colwelliaceae</taxon>
        <taxon>Thalassotalea</taxon>
    </lineage>
</organism>
<protein>
    <submittedName>
        <fullName evidence="8">Lipopolysaccharide biosynthesis protein</fullName>
    </submittedName>
</protein>
<feature type="transmembrane region" description="Helical" evidence="7">
    <location>
        <begin position="359"/>
        <end position="376"/>
    </location>
</feature>
<feature type="transmembrane region" description="Helical" evidence="7">
    <location>
        <begin position="90"/>
        <end position="109"/>
    </location>
</feature>
<feature type="transmembrane region" description="Helical" evidence="7">
    <location>
        <begin position="287"/>
        <end position="306"/>
    </location>
</feature>
<comment type="caution">
    <text evidence="8">The sequence shown here is derived from an EMBL/GenBank/DDBJ whole genome shotgun (WGS) entry which is preliminary data.</text>
</comment>
<evidence type="ECO:0000256" key="3">
    <source>
        <dbReference type="ARBA" id="ARBA00022475"/>
    </source>
</evidence>
<dbReference type="AlphaFoldDB" id="A0A7Y0LF60"/>
<dbReference type="CDD" id="cd13127">
    <property type="entry name" value="MATE_tuaB_like"/>
    <property type="match status" value="1"/>
</dbReference>
<dbReference type="PANTHER" id="PTHR30250">
    <property type="entry name" value="PST FAMILY PREDICTED COLANIC ACID TRANSPORTER"/>
    <property type="match status" value="1"/>
</dbReference>
<feature type="transmembrane region" description="Helical" evidence="7">
    <location>
        <begin position="415"/>
        <end position="438"/>
    </location>
</feature>
<evidence type="ECO:0000256" key="5">
    <source>
        <dbReference type="ARBA" id="ARBA00022989"/>
    </source>
</evidence>
<sequence length="491" mass="54790">MNANIGKLIAKGALWTVLMRMSIRVLGIISILILARILTPEDYGLVAKAVLVGSFLDLLTQFGLNAALIKNQNANKSHYDTVWTINIVRNLSLGVILMLAAPHIAYYFNDSRIEPLIYCYSLATIVAGFENVGVVDFQKYMKFDKDFKFNFIKKITSFSITIFVAVIWRTYWAFPIGVLAGKLMGVVVSYFNNDFRPTITFKEFSSIFRFSKWMFLYELISAVSLKLDGFLLSKFGETKDLGLYTISYEVSGIPSTEIAMPVARAALPGLSKLNHNIVEFQKMYSNILATVLLVAIPTSVGLSLVAKEFTLVFLGEKWLGVAPIISILAFFGISRVVSASAVTGLIAFDRPELLGKQSFFMLIIKLILLPPATIYFGYLGLAYGVTVSGFLGIIILLLIQHYIGMLNIKLFLSQIWRVVLSSCVMAWGVQFAFTYWYAHSDYSIYTLLLIKVLSGALLFLASLTLLCSMTNCKNGPEEKIFSQIRKKIGSR</sequence>
<feature type="transmembrane region" description="Helical" evidence="7">
    <location>
        <begin position="382"/>
        <end position="403"/>
    </location>
</feature>
<feature type="transmembrane region" description="Helical" evidence="7">
    <location>
        <begin position="45"/>
        <end position="69"/>
    </location>
</feature>
<reference evidence="8 9" key="1">
    <citation type="submission" date="2020-04" db="EMBL/GenBank/DDBJ databases">
        <title>Thalassotalea sp. M1531, isolated from the surface of marine red alga.</title>
        <authorList>
            <person name="Pang L."/>
            <person name="Lu D.-C."/>
        </authorList>
    </citation>
    <scope>NUCLEOTIDE SEQUENCE [LARGE SCALE GENOMIC DNA]</scope>
    <source>
        <strain evidence="8 9">M1531</strain>
    </source>
</reference>
<keyword evidence="5 7" id="KW-1133">Transmembrane helix</keyword>
<evidence type="ECO:0000256" key="6">
    <source>
        <dbReference type="ARBA" id="ARBA00023136"/>
    </source>
</evidence>
<dbReference type="PANTHER" id="PTHR30250:SF10">
    <property type="entry name" value="LIPOPOLYSACCHARIDE BIOSYNTHESIS PROTEIN WZXC"/>
    <property type="match status" value="1"/>
</dbReference>
<feature type="transmembrane region" description="Helical" evidence="7">
    <location>
        <begin position="149"/>
        <end position="168"/>
    </location>
</feature>
<feature type="transmembrane region" description="Helical" evidence="7">
    <location>
        <begin position="444"/>
        <end position="466"/>
    </location>
</feature>
<evidence type="ECO:0000256" key="7">
    <source>
        <dbReference type="SAM" id="Phobius"/>
    </source>
</evidence>
<proteinExistence type="inferred from homology"/>
<dbReference type="InterPro" id="IPR050833">
    <property type="entry name" value="Poly_Biosynth_Transport"/>
</dbReference>
<keyword evidence="4 7" id="KW-0812">Transmembrane</keyword>
<comment type="subcellular location">
    <subcellularLocation>
        <location evidence="1">Cell membrane</location>
        <topology evidence="1">Multi-pass membrane protein</topology>
    </subcellularLocation>
</comment>
<evidence type="ECO:0000313" key="9">
    <source>
        <dbReference type="Proteomes" id="UP000568664"/>
    </source>
</evidence>
<accession>A0A7Y0LF60</accession>
<dbReference type="Pfam" id="PF13440">
    <property type="entry name" value="Polysacc_synt_3"/>
    <property type="match status" value="1"/>
</dbReference>
<evidence type="ECO:0000256" key="4">
    <source>
        <dbReference type="ARBA" id="ARBA00022692"/>
    </source>
</evidence>
<dbReference type="Proteomes" id="UP000568664">
    <property type="component" value="Unassembled WGS sequence"/>
</dbReference>
<comment type="similarity">
    <text evidence="2">Belongs to the polysaccharide synthase family.</text>
</comment>
<gene>
    <name evidence="8" type="ORF">HII17_15990</name>
</gene>